<dbReference type="KEGG" id="oyw:OdinLCB4_000555"/>
<evidence type="ECO:0000313" key="1">
    <source>
        <dbReference type="EMBL" id="WEU40457.1"/>
    </source>
</evidence>
<dbReference type="EMBL" id="CP091871">
    <property type="protein sequence ID" value="WEU40457.1"/>
    <property type="molecule type" value="Genomic_DNA"/>
</dbReference>
<dbReference type="Proteomes" id="UP000186851">
    <property type="component" value="Chromosome"/>
</dbReference>
<gene>
    <name evidence="1" type="ORF">OdinLCB4_000555</name>
</gene>
<reference evidence="1" key="2">
    <citation type="journal article" date="2022" name="Nat. Microbiol.">
        <title>A closed Candidatus Odinarchaeum chromosome exposes Asgard archaeal viruses.</title>
        <authorList>
            <person name="Tamarit D."/>
            <person name="Caceres E.F."/>
            <person name="Krupovic M."/>
            <person name="Nijland R."/>
            <person name="Eme L."/>
            <person name="Robinson N.P."/>
            <person name="Ettema T.J.G."/>
        </authorList>
    </citation>
    <scope>NUCLEOTIDE SEQUENCE</scope>
    <source>
        <strain evidence="1">LCB_4</strain>
    </source>
</reference>
<sequence length="230" mass="26727">MKLYDLYIIYRDGRNILHKGFCESNLDATIISGFLNALTEFSKEALPSDGLLNVIEKGNVKVIFNHGSFLLMALICEAVDRREIIYLNNRLAELTELLETQYREVLKDWNGDLNSFKELGEVVSEVFREVVRLSQPPNIKELADKRRLYYYSVDEEGFNIFNTFYKDSISFKNFLKTFSIPDILVSRLIDKLRSTYLTLDDIKNEFNIDEGTLLRIIKNLTLRGIISVCR</sequence>
<reference evidence="1" key="1">
    <citation type="journal article" date="2017" name="Nature">
        <title>Asgard archaea illuminate the origin of eukaryotic cellular complexity.</title>
        <authorList>
            <person name="Zaremba-Niedzwiedzka K."/>
            <person name="Caceres E.F."/>
            <person name="Saw J.H."/>
            <person name="Backstrom D."/>
            <person name="Juzokaite L."/>
            <person name="Vancaester E."/>
            <person name="Seitz K.W."/>
            <person name="Anantharaman K."/>
            <person name="Starnawski P."/>
            <person name="Kjeldsen K.U."/>
            <person name="Scott M.B."/>
            <person name="Nunoura T."/>
            <person name="Banfield J.F."/>
            <person name="Schramm A."/>
            <person name="Baker B.J."/>
            <person name="Spang A."/>
            <person name="Ettema T.J.G."/>
        </authorList>
    </citation>
    <scope>NUCLEOTIDE SEQUENCE</scope>
    <source>
        <strain evidence="1">LCB_4</strain>
    </source>
</reference>
<organism evidence="1 2">
    <name type="scientific">Odinarchaeota yellowstonii (strain LCB_4)</name>
    <dbReference type="NCBI Taxonomy" id="1841599"/>
    <lineage>
        <taxon>Archaea</taxon>
        <taxon>Promethearchaeati</taxon>
        <taxon>Candidatus Odinarchaeota</taxon>
        <taxon>Candidatus Odinarchaeia</taxon>
        <taxon>Candidatus Odinarchaeales</taxon>
        <taxon>Candidatus Odinarchaeaceae</taxon>
        <taxon>Candidatus Odinarchaeum</taxon>
    </lineage>
</organism>
<accession>A0AAF0D2I2</accession>
<protein>
    <submittedName>
        <fullName evidence="1">Uncharacterized protein</fullName>
    </submittedName>
</protein>
<dbReference type="AlphaFoldDB" id="A0AAF0D2I2"/>
<evidence type="ECO:0000313" key="2">
    <source>
        <dbReference type="Proteomes" id="UP000186851"/>
    </source>
</evidence>
<proteinExistence type="predicted"/>
<name>A0AAF0D2I2_ODILC</name>